<evidence type="ECO:0000256" key="2">
    <source>
        <dbReference type="ARBA" id="ARBA00022737"/>
    </source>
</evidence>
<dbReference type="PROSITE" id="PS50097">
    <property type="entry name" value="BTB"/>
    <property type="match status" value="1"/>
</dbReference>
<sequence>MSVSVSTQRSFQGEFASNSNGLFQTNTSPLQYKHTTPPQHQQQQQHRHNIPSHPQQRTQVSTKALALTSTTTKGTPPPPLMGSAIVLVNDSALHCFGGRLENRDLTNVHYVLDVETGFWDTLHDVSSENNFADSEIEGGSDPSAMLSLSLTTDPVEETHAGTLSDPISVPPSPRYFHTLNAFGTSLILFGGMGKVYNGSNDGSESNSSANDKKQESGEDDGSQDVMTALNDLHVFDIVTQRWQQKHPQVNAHSPKPRWAHMATILDHYLVVIGGTDTAKAYVEDACVLDLHTWEWVSSIQSIGQCGSYRTIAATGPGKQSASSVAPASPSFPSATASSPQTSANLSWPSTDSGPIDAMASISMVLSGRISAPSSTTASSRGDDTPDRGSDEQQQSPTKRKNSERLMSGELTPAFRTGRDVPSIYLYSNYDFKNLQRDFKVITPHYTHPAIAMDGPSSMPASTPAPPPSFSLVEKTQALAMMGHELPPGLRFPQGHVYQNQLILTGTLILPGKKPTLAIYAFNLTHYKWEQLSTDNLLETGSWSRTLLHPATGTLLIFGNQASNADEDYANRLQHHDHIMMVNLQAYGLYERPIPSFSKEAQDLGLELLSRPSLSDMQVCSATGALFGANSTVLAARWPEFSTMLLSPPYVTPLVLILPVPDDVVPLFLQYLYTGSLPTTISAGMADYLLILARRYELNGLYALTMDILHQLVHLNPIRIYSTALMAGELGLQARAIGLAVQTLPATTEPRELPPVPAGIVRSNSLRTPPPPSTKVPYPPTQHRRAASRDSISTDGGHVRDNLLQQYNGGQRLMPSMIQEVDETEQHQHQPLFLSSPNGNSVLRPTRAAPLPPSHHQGAGGTYQNQPISPLGSPTYPQGGPQYQTAYPSPLSPSFQQHLFTSQPIYDDYQLDDRTLQAKKRLQMQMQYDMEQQVHQHQMAQQEYIQQQQHQLEQEHMRGQEMLMLEQHRLQHQRYLQKQQQLRGDVLPSAAIVSGALDYHFGGAKAPAPSKIRGNTDGSIVESVKSGSSGGSSGNQKKTEKEKEKEKKNMKNKMKPPKPTLSGADLMKSAGF</sequence>
<name>A0A9P6FA51_9FUNG</name>
<feature type="compositionally biased region" description="Polar residues" evidence="3">
    <location>
        <begin position="16"/>
        <end position="30"/>
    </location>
</feature>
<keyword evidence="6" id="KW-1185">Reference proteome</keyword>
<accession>A0A9P6FA51</accession>
<dbReference type="GO" id="GO:0045454">
    <property type="term" value="P:cell redox homeostasis"/>
    <property type="evidence" value="ECO:0007669"/>
    <property type="project" value="TreeGrafter"/>
</dbReference>
<feature type="compositionally biased region" description="Low complexity" evidence="3">
    <location>
        <begin position="199"/>
        <end position="209"/>
    </location>
</feature>
<feature type="region of interest" description="Disordered" evidence="3">
    <location>
        <begin position="16"/>
        <end position="59"/>
    </location>
</feature>
<reference evidence="5" key="1">
    <citation type="journal article" date="2020" name="Fungal Divers.">
        <title>Resolving the Mortierellaceae phylogeny through synthesis of multi-gene phylogenetics and phylogenomics.</title>
        <authorList>
            <person name="Vandepol N."/>
            <person name="Liber J."/>
            <person name="Desiro A."/>
            <person name="Na H."/>
            <person name="Kennedy M."/>
            <person name="Barry K."/>
            <person name="Grigoriev I.V."/>
            <person name="Miller A.N."/>
            <person name="O'Donnell K."/>
            <person name="Stajich J.E."/>
            <person name="Bonito G."/>
        </authorList>
    </citation>
    <scope>NUCLEOTIDE SEQUENCE</scope>
    <source>
        <strain evidence="5">NRRL 2591</strain>
    </source>
</reference>
<dbReference type="Gene3D" id="2.120.10.80">
    <property type="entry name" value="Kelch-type beta propeller"/>
    <property type="match status" value="2"/>
</dbReference>
<dbReference type="Pfam" id="PF24681">
    <property type="entry name" value="Kelch_KLHDC2_KLHL20_DRC7"/>
    <property type="match status" value="1"/>
</dbReference>
<keyword evidence="1" id="KW-0880">Kelch repeat</keyword>
<feature type="region of interest" description="Disordered" evidence="3">
    <location>
        <begin position="370"/>
        <end position="409"/>
    </location>
</feature>
<feature type="region of interest" description="Disordered" evidence="3">
    <location>
        <begin position="1004"/>
        <end position="1071"/>
    </location>
</feature>
<evidence type="ECO:0000256" key="1">
    <source>
        <dbReference type="ARBA" id="ARBA00022441"/>
    </source>
</evidence>
<feature type="region of interest" description="Disordered" evidence="3">
    <location>
        <begin position="199"/>
        <end position="223"/>
    </location>
</feature>
<feature type="compositionally biased region" description="Polar residues" evidence="3">
    <location>
        <begin position="880"/>
        <end position="890"/>
    </location>
</feature>
<dbReference type="InterPro" id="IPR011333">
    <property type="entry name" value="SKP1/BTB/POZ_sf"/>
</dbReference>
<feature type="domain" description="BTB" evidence="4">
    <location>
        <begin position="614"/>
        <end position="680"/>
    </location>
</feature>
<comment type="caution">
    <text evidence="5">The sequence shown here is derived from an EMBL/GenBank/DDBJ whole genome shotgun (WGS) entry which is preliminary data.</text>
</comment>
<feature type="compositionally biased region" description="Low complexity" evidence="3">
    <location>
        <begin position="319"/>
        <end position="343"/>
    </location>
</feature>
<feature type="region of interest" description="Disordered" evidence="3">
    <location>
        <begin position="314"/>
        <end position="350"/>
    </location>
</feature>
<dbReference type="Gene3D" id="3.30.710.10">
    <property type="entry name" value="Potassium Channel Kv1.1, Chain A"/>
    <property type="match status" value="1"/>
</dbReference>
<dbReference type="GO" id="GO:0005829">
    <property type="term" value="C:cytosol"/>
    <property type="evidence" value="ECO:0007669"/>
    <property type="project" value="TreeGrafter"/>
</dbReference>
<proteinExistence type="predicted"/>
<gene>
    <name evidence="5" type="ORF">EC957_009617</name>
</gene>
<dbReference type="EMBL" id="JAAAXW010000054">
    <property type="protein sequence ID" value="KAF9546540.1"/>
    <property type="molecule type" value="Genomic_DNA"/>
</dbReference>
<feature type="compositionally biased region" description="Pro residues" evidence="3">
    <location>
        <begin position="767"/>
        <end position="779"/>
    </location>
</feature>
<feature type="region of interest" description="Disordered" evidence="3">
    <location>
        <begin position="820"/>
        <end position="890"/>
    </location>
</feature>
<dbReference type="PANTHER" id="PTHR43503:SF2">
    <property type="entry name" value="NEGATIVE REGULATOR OF SPORULATION MDS3-RELATED"/>
    <property type="match status" value="1"/>
</dbReference>
<feature type="compositionally biased region" description="Polar residues" evidence="3">
    <location>
        <begin position="832"/>
        <end position="842"/>
    </location>
</feature>
<keyword evidence="2" id="KW-0677">Repeat</keyword>
<dbReference type="SUPFAM" id="SSF54695">
    <property type="entry name" value="POZ domain"/>
    <property type="match status" value="1"/>
</dbReference>
<feature type="compositionally biased region" description="Basic and acidic residues" evidence="3">
    <location>
        <begin position="380"/>
        <end position="390"/>
    </location>
</feature>
<dbReference type="GO" id="GO:0005739">
    <property type="term" value="C:mitochondrion"/>
    <property type="evidence" value="ECO:0007669"/>
    <property type="project" value="TreeGrafter"/>
</dbReference>
<dbReference type="AlphaFoldDB" id="A0A9P6FA51"/>
<feature type="compositionally biased region" description="Low complexity" evidence="3">
    <location>
        <begin position="34"/>
        <end position="44"/>
    </location>
</feature>
<organism evidence="5 6">
    <name type="scientific">Mortierella hygrophila</name>
    <dbReference type="NCBI Taxonomy" id="979708"/>
    <lineage>
        <taxon>Eukaryota</taxon>
        <taxon>Fungi</taxon>
        <taxon>Fungi incertae sedis</taxon>
        <taxon>Mucoromycota</taxon>
        <taxon>Mortierellomycotina</taxon>
        <taxon>Mortierellomycetes</taxon>
        <taxon>Mortierellales</taxon>
        <taxon>Mortierellaceae</taxon>
        <taxon>Mortierella</taxon>
    </lineage>
</organism>
<evidence type="ECO:0000256" key="3">
    <source>
        <dbReference type="SAM" id="MobiDB-lite"/>
    </source>
</evidence>
<feature type="region of interest" description="Disordered" evidence="3">
    <location>
        <begin position="748"/>
        <end position="798"/>
    </location>
</feature>
<evidence type="ECO:0000313" key="5">
    <source>
        <dbReference type="EMBL" id="KAF9546540.1"/>
    </source>
</evidence>
<dbReference type="SUPFAM" id="SSF117281">
    <property type="entry name" value="Kelch motif"/>
    <property type="match status" value="1"/>
</dbReference>
<dbReference type="Pfam" id="PF00651">
    <property type="entry name" value="BTB"/>
    <property type="match status" value="1"/>
</dbReference>
<dbReference type="InterPro" id="IPR000210">
    <property type="entry name" value="BTB/POZ_dom"/>
</dbReference>
<protein>
    <recommendedName>
        <fullName evidence="4">BTB domain-containing protein</fullName>
    </recommendedName>
</protein>
<evidence type="ECO:0000259" key="4">
    <source>
        <dbReference type="PROSITE" id="PS50097"/>
    </source>
</evidence>
<evidence type="ECO:0000313" key="6">
    <source>
        <dbReference type="Proteomes" id="UP000723463"/>
    </source>
</evidence>
<feature type="compositionally biased region" description="Basic and acidic residues" evidence="3">
    <location>
        <begin position="1036"/>
        <end position="1048"/>
    </location>
</feature>
<dbReference type="Proteomes" id="UP000723463">
    <property type="component" value="Unassembled WGS sequence"/>
</dbReference>
<dbReference type="PANTHER" id="PTHR43503">
    <property type="entry name" value="MCG48959-RELATED"/>
    <property type="match status" value="1"/>
</dbReference>
<dbReference type="InterPro" id="IPR015915">
    <property type="entry name" value="Kelch-typ_b-propeller"/>
</dbReference>